<dbReference type="EMBL" id="JAHRIO010050087">
    <property type="protein sequence ID" value="MEQ2173972.1"/>
    <property type="molecule type" value="Genomic_DNA"/>
</dbReference>
<dbReference type="PANTHER" id="PTHR11049:SF1">
    <property type="entry name" value="ACYL-COENZYME A THIOESTERASE 11"/>
    <property type="match status" value="1"/>
</dbReference>
<dbReference type="PANTHER" id="PTHR11049">
    <property type="entry name" value="ACYL COENZYME A THIOESTER HYDROLASE"/>
    <property type="match status" value="1"/>
</dbReference>
<evidence type="ECO:0008006" key="3">
    <source>
        <dbReference type="Google" id="ProtNLM"/>
    </source>
</evidence>
<accession>A0ABV0NRF8</accession>
<proteinExistence type="predicted"/>
<dbReference type="InterPro" id="IPR029069">
    <property type="entry name" value="HotDog_dom_sf"/>
</dbReference>
<dbReference type="Proteomes" id="UP001476798">
    <property type="component" value="Unassembled WGS sequence"/>
</dbReference>
<dbReference type="Gene3D" id="3.10.129.10">
    <property type="entry name" value="Hotdog Thioesterase"/>
    <property type="match status" value="1"/>
</dbReference>
<sequence>VGIVVTCEDLYTDRQWTVCRAFATFVSRRTEAGKEYDDAVPAEKTRVESVELVLPPHANHQVSTFGGQIMAWMENVATIAARYAFLFSQELDL</sequence>
<feature type="non-terminal residue" evidence="1">
    <location>
        <position position="1"/>
    </location>
</feature>
<organism evidence="1 2">
    <name type="scientific">Goodea atripinnis</name>
    <dbReference type="NCBI Taxonomy" id="208336"/>
    <lineage>
        <taxon>Eukaryota</taxon>
        <taxon>Metazoa</taxon>
        <taxon>Chordata</taxon>
        <taxon>Craniata</taxon>
        <taxon>Vertebrata</taxon>
        <taxon>Euteleostomi</taxon>
        <taxon>Actinopterygii</taxon>
        <taxon>Neopterygii</taxon>
        <taxon>Teleostei</taxon>
        <taxon>Neoteleostei</taxon>
        <taxon>Acanthomorphata</taxon>
        <taxon>Ovalentaria</taxon>
        <taxon>Atherinomorphae</taxon>
        <taxon>Cyprinodontiformes</taxon>
        <taxon>Goodeidae</taxon>
        <taxon>Goodea</taxon>
    </lineage>
</organism>
<keyword evidence="2" id="KW-1185">Reference proteome</keyword>
<name>A0ABV0NRF8_9TELE</name>
<evidence type="ECO:0000313" key="2">
    <source>
        <dbReference type="Proteomes" id="UP001476798"/>
    </source>
</evidence>
<dbReference type="InterPro" id="IPR040170">
    <property type="entry name" value="Cytosol_ACT"/>
</dbReference>
<evidence type="ECO:0000313" key="1">
    <source>
        <dbReference type="EMBL" id="MEQ2173972.1"/>
    </source>
</evidence>
<dbReference type="SUPFAM" id="SSF54637">
    <property type="entry name" value="Thioesterase/thiol ester dehydrase-isomerase"/>
    <property type="match status" value="1"/>
</dbReference>
<reference evidence="1 2" key="1">
    <citation type="submission" date="2021-06" db="EMBL/GenBank/DDBJ databases">
        <authorList>
            <person name="Palmer J.M."/>
        </authorList>
    </citation>
    <scope>NUCLEOTIDE SEQUENCE [LARGE SCALE GENOMIC DNA]</scope>
    <source>
        <strain evidence="1 2">GA_2019</strain>
        <tissue evidence="1">Muscle</tissue>
    </source>
</reference>
<protein>
    <recommendedName>
        <fullName evidence="3">Acyl-CoA thioesterase 11</fullName>
    </recommendedName>
</protein>
<comment type="caution">
    <text evidence="1">The sequence shown here is derived from an EMBL/GenBank/DDBJ whole genome shotgun (WGS) entry which is preliminary data.</text>
</comment>
<gene>
    <name evidence="1" type="ORF">GOODEAATRI_003011</name>
</gene>